<protein>
    <submittedName>
        <fullName evidence="2">Uncharacterized protein</fullName>
    </submittedName>
</protein>
<dbReference type="Proteomes" id="UP000236630">
    <property type="component" value="Unassembled WGS sequence"/>
</dbReference>
<dbReference type="EMBL" id="BDQV01000822">
    <property type="protein sequence ID" value="GAY68141.1"/>
    <property type="molecule type" value="Genomic_DNA"/>
</dbReference>
<dbReference type="AlphaFoldDB" id="A0A2H5QU54"/>
<dbReference type="PANTHER" id="PTHR33018">
    <property type="entry name" value="OS10G0338966 PROTEIN-RELATED"/>
    <property type="match status" value="1"/>
</dbReference>
<organism evidence="2 3">
    <name type="scientific">Citrus unshiu</name>
    <name type="common">Satsuma mandarin</name>
    <name type="synonym">Citrus nobilis var. unshiu</name>
    <dbReference type="NCBI Taxonomy" id="55188"/>
    <lineage>
        <taxon>Eukaryota</taxon>
        <taxon>Viridiplantae</taxon>
        <taxon>Streptophyta</taxon>
        <taxon>Embryophyta</taxon>
        <taxon>Tracheophyta</taxon>
        <taxon>Spermatophyta</taxon>
        <taxon>Magnoliopsida</taxon>
        <taxon>eudicotyledons</taxon>
        <taxon>Gunneridae</taxon>
        <taxon>Pentapetalae</taxon>
        <taxon>rosids</taxon>
        <taxon>malvids</taxon>
        <taxon>Sapindales</taxon>
        <taxon>Rutaceae</taxon>
        <taxon>Aurantioideae</taxon>
        <taxon>Citrus</taxon>
    </lineage>
</organism>
<evidence type="ECO:0000256" key="1">
    <source>
        <dbReference type="SAM" id="MobiDB-lite"/>
    </source>
</evidence>
<accession>A0A2H5QU54</accession>
<reference evidence="2 3" key="1">
    <citation type="journal article" date="2017" name="Front. Genet.">
        <title>Draft sequencing of the heterozygous diploid genome of Satsuma (Citrus unshiu Marc.) using a hybrid assembly approach.</title>
        <authorList>
            <person name="Shimizu T."/>
            <person name="Tanizawa Y."/>
            <person name="Mochizuki T."/>
            <person name="Nagasaki H."/>
            <person name="Yoshioka T."/>
            <person name="Toyoda A."/>
            <person name="Fujiyama A."/>
            <person name="Kaminuma E."/>
            <person name="Nakamura Y."/>
        </authorList>
    </citation>
    <scope>NUCLEOTIDE SEQUENCE [LARGE SCALE GENOMIC DNA]</scope>
    <source>
        <strain evidence="3">cv. Miyagawa wase</strain>
    </source>
</reference>
<evidence type="ECO:0000313" key="2">
    <source>
        <dbReference type="EMBL" id="GAY68141.1"/>
    </source>
</evidence>
<name>A0A2H5QU54_CITUN</name>
<evidence type="ECO:0000313" key="3">
    <source>
        <dbReference type="Proteomes" id="UP000236630"/>
    </source>
</evidence>
<dbReference type="PANTHER" id="PTHR33018:SF31">
    <property type="entry name" value="TRANSPOSASE, PTTA_EN_SPM, PLANT"/>
    <property type="match status" value="1"/>
</dbReference>
<feature type="region of interest" description="Disordered" evidence="1">
    <location>
        <begin position="44"/>
        <end position="75"/>
    </location>
</feature>
<gene>
    <name evidence="2" type="ORF">CUMW_261870</name>
</gene>
<proteinExistence type="predicted"/>
<sequence length="202" mass="23671">MVLLHMYGTIYYEQNNGSVGEESEYHEALICEGYDHEMPLADHVPNLDEFGNGNEDEPKSSKQSRGGTVRSEQNKKRKRSGKFVVKYNIFGVPVGEEAIELSTYIGVLTRISIPILYNDWRRVPDDTKERLLESVKVYFVVHPRRKKQVLQAIRAAFRNFKYTIMRNYVLPFVNDCKRLFKPPAWYSTIDKESWVKFVKKRL</sequence>
<comment type="caution">
    <text evidence="2">The sequence shown here is derived from an EMBL/GenBank/DDBJ whole genome shotgun (WGS) entry which is preliminary data.</text>
</comment>
<keyword evidence="3" id="KW-1185">Reference proteome</keyword>